<feature type="domain" description="GLMA-like second" evidence="7">
    <location>
        <begin position="454"/>
        <end position="533"/>
    </location>
</feature>
<feature type="domain" description="Glycoside hydrolase family 42 N-terminal" evidence="6">
    <location>
        <begin position="182"/>
        <end position="290"/>
    </location>
</feature>
<dbReference type="Gene3D" id="3.40.50.880">
    <property type="match status" value="1"/>
</dbReference>
<organism evidence="8 9">
    <name type="scientific">Nonomuraea polychroma</name>
    <dbReference type="NCBI Taxonomy" id="46176"/>
    <lineage>
        <taxon>Bacteria</taxon>
        <taxon>Bacillati</taxon>
        <taxon>Actinomycetota</taxon>
        <taxon>Actinomycetes</taxon>
        <taxon>Streptosporangiales</taxon>
        <taxon>Streptosporangiaceae</taxon>
        <taxon>Nonomuraea</taxon>
    </lineage>
</organism>
<evidence type="ECO:0000256" key="4">
    <source>
        <dbReference type="RuleBase" id="RU003679"/>
    </source>
</evidence>
<evidence type="ECO:0000256" key="2">
    <source>
        <dbReference type="ARBA" id="ARBA00022801"/>
    </source>
</evidence>
<dbReference type="InterPro" id="IPR017853">
    <property type="entry name" value="GH"/>
</dbReference>
<keyword evidence="9" id="KW-1185">Reference proteome</keyword>
<dbReference type="SUPFAM" id="SSF51445">
    <property type="entry name" value="(Trans)glycosidases"/>
    <property type="match status" value="1"/>
</dbReference>
<evidence type="ECO:0000259" key="6">
    <source>
        <dbReference type="Pfam" id="PF02449"/>
    </source>
</evidence>
<protein>
    <submittedName>
        <fullName evidence="8">Beta-galactosidase</fullName>
    </submittedName>
</protein>
<dbReference type="InterPro" id="IPR029062">
    <property type="entry name" value="Class_I_gatase-like"/>
</dbReference>
<evidence type="ECO:0000256" key="1">
    <source>
        <dbReference type="ARBA" id="ARBA00009809"/>
    </source>
</evidence>
<accession>A0A438MIZ3</accession>
<proteinExistence type="inferred from homology"/>
<comment type="similarity">
    <text evidence="1 4">Belongs to the glycosyl hydrolase 35 family.</text>
</comment>
<evidence type="ECO:0000313" key="9">
    <source>
        <dbReference type="Proteomes" id="UP000284824"/>
    </source>
</evidence>
<dbReference type="Pfam" id="PF01301">
    <property type="entry name" value="Glyco_hydro_35"/>
    <property type="match status" value="1"/>
</dbReference>
<reference evidence="8 9" key="1">
    <citation type="submission" date="2019-01" db="EMBL/GenBank/DDBJ databases">
        <title>Sequencing the genomes of 1000 actinobacteria strains.</title>
        <authorList>
            <person name="Klenk H.-P."/>
        </authorList>
    </citation>
    <scope>NUCLEOTIDE SEQUENCE [LARGE SCALE GENOMIC DNA]</scope>
    <source>
        <strain evidence="8 9">DSM 43925</strain>
    </source>
</reference>
<dbReference type="GO" id="GO:0004565">
    <property type="term" value="F:beta-galactosidase activity"/>
    <property type="evidence" value="ECO:0007669"/>
    <property type="project" value="InterPro"/>
</dbReference>
<dbReference type="Gene3D" id="3.20.20.80">
    <property type="entry name" value="Glycosidases"/>
    <property type="match status" value="1"/>
</dbReference>
<gene>
    <name evidence="8" type="ORF">EDD27_8617</name>
</gene>
<dbReference type="OrthoDB" id="9813184at2"/>
<keyword evidence="3" id="KW-0326">Glycosidase</keyword>
<dbReference type="RefSeq" id="WP_127937497.1">
    <property type="nucleotide sequence ID" value="NZ_SAUN01000001.1"/>
</dbReference>
<dbReference type="PANTHER" id="PTHR23421">
    <property type="entry name" value="BETA-GALACTOSIDASE RELATED"/>
    <property type="match status" value="1"/>
</dbReference>
<dbReference type="GO" id="GO:0009341">
    <property type="term" value="C:beta-galactosidase complex"/>
    <property type="evidence" value="ECO:0007669"/>
    <property type="project" value="InterPro"/>
</dbReference>
<name>A0A438MIZ3_9ACTN</name>
<comment type="caution">
    <text evidence="8">The sequence shown here is derived from an EMBL/GenBank/DDBJ whole genome shotgun (WGS) entry which is preliminary data.</text>
</comment>
<keyword evidence="2" id="KW-0378">Hydrolase</keyword>
<dbReference type="EMBL" id="SAUN01000001">
    <property type="protein sequence ID" value="RVX45797.1"/>
    <property type="molecule type" value="Genomic_DNA"/>
</dbReference>
<dbReference type="Pfam" id="PF02449">
    <property type="entry name" value="Glyco_hydro_42"/>
    <property type="match status" value="1"/>
</dbReference>
<dbReference type="InterPro" id="IPR013529">
    <property type="entry name" value="Glyco_hydro_42_N"/>
</dbReference>
<evidence type="ECO:0000313" key="8">
    <source>
        <dbReference type="EMBL" id="RVX45797.1"/>
    </source>
</evidence>
<dbReference type="InterPro" id="IPR001944">
    <property type="entry name" value="Glycoside_Hdrlase_35"/>
</dbReference>
<evidence type="ECO:0000259" key="7">
    <source>
        <dbReference type="Pfam" id="PF22369"/>
    </source>
</evidence>
<dbReference type="InterPro" id="IPR031330">
    <property type="entry name" value="Gly_Hdrlase_35_cat"/>
</dbReference>
<dbReference type="Pfam" id="PF22369">
    <property type="entry name" value="GLMA_2nd"/>
    <property type="match status" value="1"/>
</dbReference>
<dbReference type="GO" id="GO:0005975">
    <property type="term" value="P:carbohydrate metabolic process"/>
    <property type="evidence" value="ECO:0007669"/>
    <property type="project" value="InterPro"/>
</dbReference>
<feature type="domain" description="Glycoside hydrolase 35 catalytic" evidence="5">
    <location>
        <begin position="1"/>
        <end position="90"/>
    </location>
</feature>
<dbReference type="InterPro" id="IPR054746">
    <property type="entry name" value="GLMA-like_second"/>
</dbReference>
<dbReference type="Proteomes" id="UP000284824">
    <property type="component" value="Unassembled WGS sequence"/>
</dbReference>
<evidence type="ECO:0000256" key="3">
    <source>
        <dbReference type="ARBA" id="ARBA00023295"/>
    </source>
</evidence>
<evidence type="ECO:0000259" key="5">
    <source>
        <dbReference type="Pfam" id="PF01301"/>
    </source>
</evidence>
<dbReference type="AlphaFoldDB" id="A0A438MIZ3"/>
<sequence length="656" mass="70552">MLITAEYPFFRDRPEVWRDRLTTLVAATGVKAVTTYIPWRHHQPDAAAPPDLTDAVAFVRLCGELGLQVIVKPGPFVHAELNYGGLPDWVCPLADPGIEPQLGADGAPVTWSGSELDADGSAVPWPLPAPLGSRFAALAERWLREAGRALFTPDLVTPAGPIIGSQIGNEGLFTNGARPLSAYDYSASGLEFFRTVLAREYGDVAGYNARHGTAYTAFAEVEPPRGPATPLQHVDWGRFHAAYLTEVLRRWTDAFAPPVPVVLNLNPPAGDDGDLDAWLARVRPETWDGLQYGFTNWMGVVSADRSAHARYVIAAKRAAGPNMEENWGFSKLYDTAYASGATSFHQTLLALAAGATGFNIYTAIATTDWTPALDAVLSAPYPDCPPIDGDGRPTGKAAAVKMLADYFTLHGTEYLECAPVTYATWGLYTPYAAIGAWSPGAAEQCGRPLLDFHHRMRAAGRDYRIVDLEHADLAGHDRIALHGGQFMHRAVQDKLAAHLAAGGHVYLEGTEPVHDEHGEPCSILADALHRTAPRDLTAEDGVTVLSGAADAYLRIHPDHDVCYATVLVQSDSDPVIELELRHRGRTHQIEIVAARGGAAVLRVVAGRLDDHLVKATNSHLGSAVSASIRFDGEQIAAPPSADLRRIGGSPIEKTVA</sequence>